<organism evidence="3 4">
    <name type="scientific">Nocardiopsis ansamitocini</name>
    <dbReference type="NCBI Taxonomy" id="1670832"/>
    <lineage>
        <taxon>Bacteria</taxon>
        <taxon>Bacillati</taxon>
        <taxon>Actinomycetota</taxon>
        <taxon>Actinomycetes</taxon>
        <taxon>Streptosporangiales</taxon>
        <taxon>Nocardiopsidaceae</taxon>
        <taxon>Nocardiopsis</taxon>
    </lineage>
</organism>
<gene>
    <name evidence="3" type="ORF">Nans01_15660</name>
</gene>
<keyword evidence="4" id="KW-1185">Reference proteome</keyword>
<feature type="compositionally biased region" description="Basic and acidic residues" evidence="1">
    <location>
        <begin position="15"/>
        <end position="24"/>
    </location>
</feature>
<dbReference type="Proteomes" id="UP001165092">
    <property type="component" value="Unassembled WGS sequence"/>
</dbReference>
<keyword evidence="2" id="KW-0472">Membrane</keyword>
<sequence length="133" mass="13542">MYRRPHGPAVSGHRPPGDRPGRERGTVTAEIAVSLPCLVFVLGVAIAAVHAAAVHLTCVDAARIGARALARGDAEPVIHTLVASLAPEHAQITLSRNGETVEVSVTAPVHIIPGLPAPASAVGTAVVPTEPGR</sequence>
<evidence type="ECO:0000256" key="1">
    <source>
        <dbReference type="SAM" id="MobiDB-lite"/>
    </source>
</evidence>
<reference evidence="3" key="1">
    <citation type="submission" date="2023-02" db="EMBL/GenBank/DDBJ databases">
        <title>Nocardiopsis ansamitocini NBRC 112285.</title>
        <authorList>
            <person name="Ichikawa N."/>
            <person name="Sato H."/>
            <person name="Tonouchi N."/>
        </authorList>
    </citation>
    <scope>NUCLEOTIDE SEQUENCE</scope>
    <source>
        <strain evidence="3">NBRC 112285</strain>
    </source>
</reference>
<evidence type="ECO:0000313" key="4">
    <source>
        <dbReference type="Proteomes" id="UP001165092"/>
    </source>
</evidence>
<comment type="caution">
    <text evidence="3">The sequence shown here is derived from an EMBL/GenBank/DDBJ whole genome shotgun (WGS) entry which is preliminary data.</text>
</comment>
<dbReference type="AlphaFoldDB" id="A0A9W6P4K1"/>
<name>A0A9W6P4K1_9ACTN</name>
<evidence type="ECO:0000256" key="2">
    <source>
        <dbReference type="SAM" id="Phobius"/>
    </source>
</evidence>
<proteinExistence type="predicted"/>
<feature type="transmembrane region" description="Helical" evidence="2">
    <location>
        <begin position="31"/>
        <end position="53"/>
    </location>
</feature>
<evidence type="ECO:0008006" key="5">
    <source>
        <dbReference type="Google" id="ProtNLM"/>
    </source>
</evidence>
<dbReference type="EMBL" id="BSQG01000002">
    <property type="protein sequence ID" value="GLU47215.1"/>
    <property type="molecule type" value="Genomic_DNA"/>
</dbReference>
<dbReference type="InterPro" id="IPR049790">
    <property type="entry name" value="Rv3655c/TadE"/>
</dbReference>
<feature type="region of interest" description="Disordered" evidence="1">
    <location>
        <begin position="1"/>
        <end position="24"/>
    </location>
</feature>
<keyword evidence="2" id="KW-0812">Transmembrane</keyword>
<protein>
    <recommendedName>
        <fullName evidence="5">TadE-like protein</fullName>
    </recommendedName>
</protein>
<evidence type="ECO:0000313" key="3">
    <source>
        <dbReference type="EMBL" id="GLU47215.1"/>
    </source>
</evidence>
<accession>A0A9W6P4K1</accession>
<dbReference type="RefSeq" id="WP_285758235.1">
    <property type="nucleotide sequence ID" value="NZ_BSQG01000002.1"/>
</dbReference>
<dbReference type="NCBIfam" id="NF041390">
    <property type="entry name" value="TadE_Rv3655c"/>
    <property type="match status" value="1"/>
</dbReference>
<keyword evidence="2" id="KW-1133">Transmembrane helix</keyword>